<evidence type="ECO:0000313" key="3">
    <source>
        <dbReference type="EMBL" id="MDT9001458.1"/>
    </source>
</evidence>
<organism evidence="3 4">
    <name type="scientific">Roseateles aquae</name>
    <dbReference type="NCBI Taxonomy" id="3077235"/>
    <lineage>
        <taxon>Bacteria</taxon>
        <taxon>Pseudomonadati</taxon>
        <taxon>Pseudomonadota</taxon>
        <taxon>Betaproteobacteria</taxon>
        <taxon>Burkholderiales</taxon>
        <taxon>Sphaerotilaceae</taxon>
        <taxon>Roseateles</taxon>
    </lineage>
</organism>
<protein>
    <recommendedName>
        <fullName evidence="2">Phosphotyrosine protein phosphatase I domain-containing protein</fullName>
    </recommendedName>
</protein>
<gene>
    <name evidence="3" type="ORF">RQP53_19435</name>
</gene>
<sequence>MIKQWGTQVLCRAALFATLALAVGSSMAQGATSAEALAATAESGKELVFVCEHGSAKSVIAAAYFNQMAAARGLAWRAVSRGLSPDAALQGATAQGLLADGIDLQPFARPQALTAEQSGRAPKVVSIGVERLPAYLDPARLEQWNDIPAVSKSYVQARDTMKRRIDQLLDGLSRTAP</sequence>
<keyword evidence="1" id="KW-0732">Signal</keyword>
<dbReference type="InterPro" id="IPR036196">
    <property type="entry name" value="Ptyr_pPase_sf"/>
</dbReference>
<dbReference type="Proteomes" id="UP001246372">
    <property type="component" value="Unassembled WGS sequence"/>
</dbReference>
<evidence type="ECO:0000256" key="1">
    <source>
        <dbReference type="SAM" id="SignalP"/>
    </source>
</evidence>
<proteinExistence type="predicted"/>
<evidence type="ECO:0000259" key="2">
    <source>
        <dbReference type="SMART" id="SM00226"/>
    </source>
</evidence>
<evidence type="ECO:0000313" key="4">
    <source>
        <dbReference type="Proteomes" id="UP001246372"/>
    </source>
</evidence>
<dbReference type="SMART" id="SM00226">
    <property type="entry name" value="LMWPc"/>
    <property type="match status" value="1"/>
</dbReference>
<dbReference type="Gene3D" id="3.40.50.2300">
    <property type="match status" value="1"/>
</dbReference>
<dbReference type="EMBL" id="JAVXZY010000009">
    <property type="protein sequence ID" value="MDT9001458.1"/>
    <property type="molecule type" value="Genomic_DNA"/>
</dbReference>
<dbReference type="InterPro" id="IPR023485">
    <property type="entry name" value="Ptyr_pPase"/>
</dbReference>
<dbReference type="RefSeq" id="WP_315652343.1">
    <property type="nucleotide sequence ID" value="NZ_JAVXZY010000009.1"/>
</dbReference>
<feature type="chain" id="PRO_5045056861" description="Phosphotyrosine protein phosphatase I domain-containing protein" evidence="1">
    <location>
        <begin position="29"/>
        <end position="177"/>
    </location>
</feature>
<name>A0ABU3PG05_9BURK</name>
<comment type="caution">
    <text evidence="3">The sequence shown here is derived from an EMBL/GenBank/DDBJ whole genome shotgun (WGS) entry which is preliminary data.</text>
</comment>
<feature type="signal peptide" evidence="1">
    <location>
        <begin position="1"/>
        <end position="28"/>
    </location>
</feature>
<accession>A0ABU3PG05</accession>
<reference evidence="3" key="1">
    <citation type="submission" date="2023-09" db="EMBL/GenBank/DDBJ databases">
        <title>Paucibacter sp. APW11 Genome sequencing and assembly.</title>
        <authorList>
            <person name="Kim I."/>
        </authorList>
    </citation>
    <scope>NUCLEOTIDE SEQUENCE</scope>
    <source>
        <strain evidence="3">APW11</strain>
    </source>
</reference>
<keyword evidence="4" id="KW-1185">Reference proteome</keyword>
<dbReference type="SUPFAM" id="SSF52788">
    <property type="entry name" value="Phosphotyrosine protein phosphatases I"/>
    <property type="match status" value="1"/>
</dbReference>
<feature type="domain" description="Phosphotyrosine protein phosphatase I" evidence="2">
    <location>
        <begin position="45"/>
        <end position="171"/>
    </location>
</feature>